<proteinExistence type="predicted"/>
<dbReference type="Proteomes" id="UP000235145">
    <property type="component" value="Unassembled WGS sequence"/>
</dbReference>
<dbReference type="InterPro" id="IPR013103">
    <property type="entry name" value="RVT_2"/>
</dbReference>
<feature type="region of interest" description="Disordered" evidence="1">
    <location>
        <begin position="1"/>
        <end position="32"/>
    </location>
</feature>
<feature type="compositionally biased region" description="Basic and acidic residues" evidence="1">
    <location>
        <begin position="1"/>
        <end position="13"/>
    </location>
</feature>
<keyword evidence="4" id="KW-1185">Reference proteome</keyword>
<dbReference type="Pfam" id="PF07727">
    <property type="entry name" value="RVT_2"/>
    <property type="match status" value="1"/>
</dbReference>
<comment type="caution">
    <text evidence="3">The sequence shown here is derived from an EMBL/GenBank/DDBJ whole genome shotgun (WGS) entry which is preliminary data.</text>
</comment>
<evidence type="ECO:0000256" key="1">
    <source>
        <dbReference type="SAM" id="MobiDB-lite"/>
    </source>
</evidence>
<dbReference type="EMBL" id="NBSK02000004">
    <property type="protein sequence ID" value="KAJ0211530.1"/>
    <property type="molecule type" value="Genomic_DNA"/>
</dbReference>
<gene>
    <name evidence="3" type="ORF">LSAT_V11C400209050</name>
</gene>
<dbReference type="AlphaFoldDB" id="A0A9R1VVE4"/>
<accession>A0A9R1VVE4</accession>
<feature type="domain" description="Reverse transcriptase Ty1/copia-type" evidence="2">
    <location>
        <begin position="96"/>
        <end position="153"/>
    </location>
</feature>
<protein>
    <recommendedName>
        <fullName evidence="2">Reverse transcriptase Ty1/copia-type domain-containing protein</fullName>
    </recommendedName>
</protein>
<evidence type="ECO:0000259" key="2">
    <source>
        <dbReference type="Pfam" id="PF07727"/>
    </source>
</evidence>
<sequence>MEFFEYKFSRDGDNSNNTTSTKILPPPPTVVEPRRSTRARIEKLVEGTKKKVTREDIFVINMDDDPKTFTETITSRHAPLWNKAINDEMDSIMGNGTLELANLPKERRPIGSKWIFKRKYHPHESISASKAILAVEGYRQRDGIDYFDTYAQLLGLILLEH</sequence>
<name>A0A9R1VVE4_LACSA</name>
<reference evidence="3 4" key="1">
    <citation type="journal article" date="2017" name="Nat. Commun.">
        <title>Genome assembly with in vitro proximity ligation data and whole-genome triplication in lettuce.</title>
        <authorList>
            <person name="Reyes-Chin-Wo S."/>
            <person name="Wang Z."/>
            <person name="Yang X."/>
            <person name="Kozik A."/>
            <person name="Arikit S."/>
            <person name="Song C."/>
            <person name="Xia L."/>
            <person name="Froenicke L."/>
            <person name="Lavelle D.O."/>
            <person name="Truco M.J."/>
            <person name="Xia R."/>
            <person name="Zhu S."/>
            <person name="Xu C."/>
            <person name="Xu H."/>
            <person name="Xu X."/>
            <person name="Cox K."/>
            <person name="Korf I."/>
            <person name="Meyers B.C."/>
            <person name="Michelmore R.W."/>
        </authorList>
    </citation>
    <scope>NUCLEOTIDE SEQUENCE [LARGE SCALE GENOMIC DNA]</scope>
    <source>
        <strain evidence="4">cv. Salinas</strain>
        <tissue evidence="3">Seedlings</tissue>
    </source>
</reference>
<organism evidence="3 4">
    <name type="scientific">Lactuca sativa</name>
    <name type="common">Garden lettuce</name>
    <dbReference type="NCBI Taxonomy" id="4236"/>
    <lineage>
        <taxon>Eukaryota</taxon>
        <taxon>Viridiplantae</taxon>
        <taxon>Streptophyta</taxon>
        <taxon>Embryophyta</taxon>
        <taxon>Tracheophyta</taxon>
        <taxon>Spermatophyta</taxon>
        <taxon>Magnoliopsida</taxon>
        <taxon>eudicotyledons</taxon>
        <taxon>Gunneridae</taxon>
        <taxon>Pentapetalae</taxon>
        <taxon>asterids</taxon>
        <taxon>campanulids</taxon>
        <taxon>Asterales</taxon>
        <taxon>Asteraceae</taxon>
        <taxon>Cichorioideae</taxon>
        <taxon>Cichorieae</taxon>
        <taxon>Lactucinae</taxon>
        <taxon>Lactuca</taxon>
    </lineage>
</organism>
<evidence type="ECO:0000313" key="4">
    <source>
        <dbReference type="Proteomes" id="UP000235145"/>
    </source>
</evidence>
<evidence type="ECO:0000313" key="3">
    <source>
        <dbReference type="EMBL" id="KAJ0211530.1"/>
    </source>
</evidence>